<dbReference type="EMBL" id="QNRF01000004">
    <property type="protein sequence ID" value="RBO83336.1"/>
    <property type="molecule type" value="Genomic_DNA"/>
</dbReference>
<dbReference type="OrthoDB" id="6106532at2"/>
<dbReference type="RefSeq" id="WP_113874289.1">
    <property type="nucleotide sequence ID" value="NZ_QNRF01000004.1"/>
</dbReference>
<dbReference type="Proteomes" id="UP000252086">
    <property type="component" value="Unassembled WGS sequence"/>
</dbReference>
<keyword evidence="2" id="KW-1185">Reference proteome</keyword>
<protein>
    <recommendedName>
        <fullName evidence="3">Flagellar basal body rod FlgEFG protein</fullName>
    </recommendedName>
</protein>
<evidence type="ECO:0008006" key="3">
    <source>
        <dbReference type="Google" id="ProtNLM"/>
    </source>
</evidence>
<accession>A0A366D082</accession>
<sequence length="88" mass="9719">MKIQSPPFLYGQQGLQQSQRNLEQANQEVAQMATQTFDRVQPKELDAQQGSIEESLMEARQATRNAQSNAQVIDGSNKAIGSLIDITV</sequence>
<organism evidence="1 2">
    <name type="scientific">Marinomonas aquiplantarum</name>
    <dbReference type="NCBI Taxonomy" id="491951"/>
    <lineage>
        <taxon>Bacteria</taxon>
        <taxon>Pseudomonadati</taxon>
        <taxon>Pseudomonadota</taxon>
        <taxon>Gammaproteobacteria</taxon>
        <taxon>Oceanospirillales</taxon>
        <taxon>Oceanospirillaceae</taxon>
        <taxon>Marinomonas</taxon>
    </lineage>
</organism>
<proteinExistence type="predicted"/>
<comment type="caution">
    <text evidence="1">The sequence shown here is derived from an EMBL/GenBank/DDBJ whole genome shotgun (WGS) entry which is preliminary data.</text>
</comment>
<evidence type="ECO:0000313" key="2">
    <source>
        <dbReference type="Proteomes" id="UP000252086"/>
    </source>
</evidence>
<reference evidence="1 2" key="1">
    <citation type="submission" date="2018-06" db="EMBL/GenBank/DDBJ databases">
        <title>Genomic Encyclopedia of Type Strains, Phase III (KMG-III): the genomes of soil and plant-associated and newly described type strains.</title>
        <authorList>
            <person name="Whitman W."/>
        </authorList>
    </citation>
    <scope>NUCLEOTIDE SEQUENCE [LARGE SCALE GENOMIC DNA]</scope>
    <source>
        <strain evidence="1 2">CECT 7732</strain>
    </source>
</reference>
<name>A0A366D082_9GAMM</name>
<gene>
    <name evidence="1" type="ORF">DFP76_104151</name>
</gene>
<evidence type="ECO:0000313" key="1">
    <source>
        <dbReference type="EMBL" id="RBO83336.1"/>
    </source>
</evidence>
<dbReference type="AlphaFoldDB" id="A0A366D082"/>